<dbReference type="AlphaFoldDB" id="A0A318QVM5"/>
<proteinExistence type="predicted"/>
<dbReference type="Proteomes" id="UP000247417">
    <property type="component" value="Unassembled WGS sequence"/>
</dbReference>
<reference evidence="1 2" key="1">
    <citation type="submission" date="2017-07" db="EMBL/GenBank/DDBJ databases">
        <title>A draft genome sequence of Komagataeibacter oboediens LMG 18849.</title>
        <authorList>
            <person name="Skraban J."/>
            <person name="Cleenwerck I."/>
            <person name="Vandamme P."/>
            <person name="Trcek J."/>
        </authorList>
    </citation>
    <scope>NUCLEOTIDE SEQUENCE [LARGE SCALE GENOMIC DNA]</scope>
    <source>
        <strain evidence="1 2">LMG 18849</strain>
    </source>
</reference>
<accession>A0A318QVM5</accession>
<evidence type="ECO:0000313" key="1">
    <source>
        <dbReference type="EMBL" id="PYD81411.1"/>
    </source>
</evidence>
<name>A0A318QVM5_9PROT</name>
<dbReference type="STRING" id="940286.GCA_000227565_01400"/>
<sequence>MPLLDVSDNLLDPDFIQTLTVTRPTQTVDSQGMTQIAETSQSFYGAPVPLTSQELIRNPNAELLAGGIRVYTRFVLDSGSPDTSADIVTFGGKRYTVVSVDDWSNFGAGYVAADCAVISIQDKVDAGDSE</sequence>
<evidence type="ECO:0000313" key="2">
    <source>
        <dbReference type="Proteomes" id="UP000247417"/>
    </source>
</evidence>
<organism evidence="1 2">
    <name type="scientific">Komagataeibacter oboediens</name>
    <dbReference type="NCBI Taxonomy" id="65958"/>
    <lineage>
        <taxon>Bacteria</taxon>
        <taxon>Pseudomonadati</taxon>
        <taxon>Pseudomonadota</taxon>
        <taxon>Alphaproteobacteria</taxon>
        <taxon>Acetobacterales</taxon>
        <taxon>Acetobacteraceae</taxon>
        <taxon>Komagataeibacter</taxon>
    </lineage>
</organism>
<comment type="caution">
    <text evidence="1">The sequence shown here is derived from an EMBL/GenBank/DDBJ whole genome shotgun (WGS) entry which is preliminary data.</text>
</comment>
<gene>
    <name evidence="1" type="ORF">CFR80_11895</name>
</gene>
<dbReference type="EMBL" id="NKTX01000032">
    <property type="protein sequence ID" value="PYD81411.1"/>
    <property type="molecule type" value="Genomic_DNA"/>
</dbReference>
<dbReference type="RefSeq" id="WP_110507419.1">
    <property type="nucleotide sequence ID" value="NZ_NKTX01000032.1"/>
</dbReference>
<dbReference type="OrthoDB" id="8449625at2"/>
<protein>
    <submittedName>
        <fullName evidence="1">Uncharacterized protein</fullName>
    </submittedName>
</protein>